<feature type="domain" description="Core-binding (CB)" evidence="12">
    <location>
        <begin position="29"/>
        <end position="132"/>
    </location>
</feature>
<dbReference type="InterPro" id="IPR044068">
    <property type="entry name" value="CB"/>
</dbReference>
<dbReference type="Pfam" id="PF00589">
    <property type="entry name" value="Phage_integrase"/>
    <property type="match status" value="1"/>
</dbReference>
<sequence>MQNNIASDNLKYYQEMDKENIQKFREVLATLPEFCKAYFRSIAENTAVRTRLGYAYDIRIFFEFLHETNSVLNKIDINDFKIEVLDMITRDDLEEYLEYVSLYDKNGKEFSNTENGKKRKIAAIRSMYNYFFKTDRIQTNAPSKINTPKSHEKAIIRLEPNEVKQMLDVVEDGNKLTKAQKKFHDKTKVRDTAIVTLLLGTGIRVSECVGLDIEDIDFNTNGIRIHRKGGNESIVYFGEEVEEALKAYLSQRNLIVANSGHEEALFLSLQNRRITVRAVENLVKKYASNVTTLKKITPHKLRSTFGTNLYNETGDIYLVADVLGHKDVNTTRKHYAAQSDANRRHAAKMVHLRNTDSTEDSDNYEDNSKHNDIFDL</sequence>
<keyword evidence="7" id="KW-0233">DNA recombination</keyword>
<feature type="compositionally biased region" description="Basic and acidic residues" evidence="10">
    <location>
        <begin position="366"/>
        <end position="376"/>
    </location>
</feature>
<reference evidence="14" key="1">
    <citation type="submission" date="2016-11" db="EMBL/GenBank/DDBJ databases">
        <authorList>
            <person name="Varghese N."/>
            <person name="Submissions S."/>
        </authorList>
    </citation>
    <scope>NUCLEOTIDE SEQUENCE [LARGE SCALE GENOMIC DNA]</scope>
    <source>
        <strain evidence="14">DSM 3071</strain>
    </source>
</reference>
<dbReference type="OrthoDB" id="283809at2"/>
<keyword evidence="8" id="KW-0131">Cell cycle</keyword>
<dbReference type="InterPro" id="IPR011010">
    <property type="entry name" value="DNA_brk_join_enz"/>
</dbReference>
<dbReference type="Proteomes" id="UP000184278">
    <property type="component" value="Unassembled WGS sequence"/>
</dbReference>
<evidence type="ECO:0000259" key="12">
    <source>
        <dbReference type="PROSITE" id="PS51900"/>
    </source>
</evidence>
<proteinExistence type="predicted"/>
<accession>A0A1M5ZGV6</accession>
<dbReference type="PANTHER" id="PTHR30349:SF77">
    <property type="entry name" value="TYROSINE RECOMBINASE XERC"/>
    <property type="match status" value="1"/>
</dbReference>
<evidence type="ECO:0000256" key="5">
    <source>
        <dbReference type="ARBA" id="ARBA00022908"/>
    </source>
</evidence>
<dbReference type="PANTHER" id="PTHR30349">
    <property type="entry name" value="PHAGE INTEGRASE-RELATED"/>
    <property type="match status" value="1"/>
</dbReference>
<evidence type="ECO:0000313" key="13">
    <source>
        <dbReference type="EMBL" id="SHI23371.1"/>
    </source>
</evidence>
<dbReference type="GO" id="GO:0006310">
    <property type="term" value="P:DNA recombination"/>
    <property type="evidence" value="ECO:0007669"/>
    <property type="project" value="UniProtKB-KW"/>
</dbReference>
<dbReference type="PROSITE" id="PS51900">
    <property type="entry name" value="CB"/>
    <property type="match status" value="1"/>
</dbReference>
<dbReference type="GeneID" id="89509799"/>
<organism evidence="13 14">
    <name type="scientific">Butyrivibrio fibrisolvens DSM 3071</name>
    <dbReference type="NCBI Taxonomy" id="1121131"/>
    <lineage>
        <taxon>Bacteria</taxon>
        <taxon>Bacillati</taxon>
        <taxon>Bacillota</taxon>
        <taxon>Clostridia</taxon>
        <taxon>Lachnospirales</taxon>
        <taxon>Lachnospiraceae</taxon>
        <taxon>Butyrivibrio</taxon>
    </lineage>
</organism>
<dbReference type="Gene3D" id="1.10.443.10">
    <property type="entry name" value="Intergrase catalytic core"/>
    <property type="match status" value="1"/>
</dbReference>
<keyword evidence="2" id="KW-0963">Cytoplasm</keyword>
<evidence type="ECO:0000256" key="9">
    <source>
        <dbReference type="PROSITE-ProRule" id="PRU01248"/>
    </source>
</evidence>
<evidence type="ECO:0000256" key="2">
    <source>
        <dbReference type="ARBA" id="ARBA00022490"/>
    </source>
</evidence>
<dbReference type="GO" id="GO:0003677">
    <property type="term" value="F:DNA binding"/>
    <property type="evidence" value="ECO:0007669"/>
    <property type="project" value="UniProtKB-UniRule"/>
</dbReference>
<dbReference type="EMBL" id="FQXK01000018">
    <property type="protein sequence ID" value="SHI23371.1"/>
    <property type="molecule type" value="Genomic_DNA"/>
</dbReference>
<dbReference type="GO" id="GO:0015074">
    <property type="term" value="P:DNA integration"/>
    <property type="evidence" value="ECO:0007669"/>
    <property type="project" value="UniProtKB-KW"/>
</dbReference>
<evidence type="ECO:0000313" key="14">
    <source>
        <dbReference type="Proteomes" id="UP000184278"/>
    </source>
</evidence>
<dbReference type="GO" id="GO:0051301">
    <property type="term" value="P:cell division"/>
    <property type="evidence" value="ECO:0007669"/>
    <property type="project" value="UniProtKB-KW"/>
</dbReference>
<keyword evidence="3" id="KW-0132">Cell division</keyword>
<evidence type="ECO:0000259" key="11">
    <source>
        <dbReference type="PROSITE" id="PS51898"/>
    </source>
</evidence>
<dbReference type="InterPro" id="IPR010998">
    <property type="entry name" value="Integrase_recombinase_N"/>
</dbReference>
<dbReference type="InterPro" id="IPR013762">
    <property type="entry name" value="Integrase-like_cat_sf"/>
</dbReference>
<feature type="domain" description="Tyr recombinase" evidence="11">
    <location>
        <begin position="153"/>
        <end position="349"/>
    </location>
</feature>
<dbReference type="AlphaFoldDB" id="A0A1M5ZGV6"/>
<feature type="region of interest" description="Disordered" evidence="10">
    <location>
        <begin position="337"/>
        <end position="376"/>
    </location>
</feature>
<dbReference type="InterPro" id="IPR002104">
    <property type="entry name" value="Integrase_catalytic"/>
</dbReference>
<dbReference type="InterPro" id="IPR050090">
    <property type="entry name" value="Tyrosine_recombinase_XerCD"/>
</dbReference>
<evidence type="ECO:0000256" key="7">
    <source>
        <dbReference type="ARBA" id="ARBA00023172"/>
    </source>
</evidence>
<keyword evidence="6 9" id="KW-0238">DNA-binding</keyword>
<dbReference type="Gene3D" id="1.10.150.130">
    <property type="match status" value="1"/>
</dbReference>
<dbReference type="GO" id="GO:0007059">
    <property type="term" value="P:chromosome segregation"/>
    <property type="evidence" value="ECO:0007669"/>
    <property type="project" value="UniProtKB-KW"/>
</dbReference>
<evidence type="ECO:0000256" key="6">
    <source>
        <dbReference type="ARBA" id="ARBA00023125"/>
    </source>
</evidence>
<evidence type="ECO:0000256" key="1">
    <source>
        <dbReference type="ARBA" id="ARBA00004496"/>
    </source>
</evidence>
<dbReference type="PROSITE" id="PS51898">
    <property type="entry name" value="TYR_RECOMBINASE"/>
    <property type="match status" value="1"/>
</dbReference>
<evidence type="ECO:0000256" key="10">
    <source>
        <dbReference type="SAM" id="MobiDB-lite"/>
    </source>
</evidence>
<evidence type="ECO:0000256" key="3">
    <source>
        <dbReference type="ARBA" id="ARBA00022618"/>
    </source>
</evidence>
<dbReference type="STRING" id="1121131.SAMN02745229_02277"/>
<name>A0A1M5ZGV6_BUTFI</name>
<protein>
    <submittedName>
        <fullName evidence="13">Site-specific recombinase XerD</fullName>
    </submittedName>
</protein>
<evidence type="ECO:0000256" key="4">
    <source>
        <dbReference type="ARBA" id="ARBA00022829"/>
    </source>
</evidence>
<keyword evidence="4" id="KW-0159">Chromosome partition</keyword>
<keyword evidence="5" id="KW-0229">DNA integration</keyword>
<keyword evidence="14" id="KW-1185">Reference proteome</keyword>
<evidence type="ECO:0000256" key="8">
    <source>
        <dbReference type="ARBA" id="ARBA00023306"/>
    </source>
</evidence>
<dbReference type="RefSeq" id="WP_073387853.1">
    <property type="nucleotide sequence ID" value="NZ_FQXK01000018.1"/>
</dbReference>
<dbReference type="GO" id="GO:0005737">
    <property type="term" value="C:cytoplasm"/>
    <property type="evidence" value="ECO:0007669"/>
    <property type="project" value="UniProtKB-SubCell"/>
</dbReference>
<dbReference type="SUPFAM" id="SSF56349">
    <property type="entry name" value="DNA breaking-rejoining enzymes"/>
    <property type="match status" value="1"/>
</dbReference>
<comment type="subcellular location">
    <subcellularLocation>
        <location evidence="1">Cytoplasm</location>
    </subcellularLocation>
</comment>
<gene>
    <name evidence="13" type="ORF">SAMN02745229_02277</name>
</gene>